<comment type="caution">
    <text evidence="1">The sequence shown here is derived from an EMBL/GenBank/DDBJ whole genome shotgun (WGS) entry which is preliminary data.</text>
</comment>
<evidence type="ECO:0000313" key="2">
    <source>
        <dbReference type="Proteomes" id="UP001055115"/>
    </source>
</evidence>
<keyword evidence="2" id="KW-1185">Reference proteome</keyword>
<protein>
    <submittedName>
        <fullName evidence="1">Uncharacterized protein</fullName>
    </submittedName>
</protein>
<organism evidence="1 2">
    <name type="scientific">Colletotrichum spaethianum</name>
    <dbReference type="NCBI Taxonomy" id="700344"/>
    <lineage>
        <taxon>Eukaryota</taxon>
        <taxon>Fungi</taxon>
        <taxon>Dikarya</taxon>
        <taxon>Ascomycota</taxon>
        <taxon>Pezizomycotina</taxon>
        <taxon>Sordariomycetes</taxon>
        <taxon>Hypocreomycetidae</taxon>
        <taxon>Glomerellales</taxon>
        <taxon>Glomerellaceae</taxon>
        <taxon>Colletotrichum</taxon>
        <taxon>Colletotrichum spaethianum species complex</taxon>
    </lineage>
</organism>
<gene>
    <name evidence="1" type="ORF">ColSpa_12264</name>
</gene>
<sequence length="149" mass="17027">MFTNVKRSLEFEASQTRTLQGRATNCEMDRYMRMIEFSVILLTKSSDFIGSLQPIYDKIFAGAFDEDITAEKLRAHYERNPDLDPNAFMQYVFLNPKAAVPGLRRAAQASELFWLPTTSKRDGKALSETSRHEVKIVWSPFSMTCFALG</sequence>
<evidence type="ECO:0000313" key="1">
    <source>
        <dbReference type="EMBL" id="GKT52083.1"/>
    </source>
</evidence>
<dbReference type="RefSeq" id="XP_049134433.1">
    <property type="nucleotide sequence ID" value="XM_049278476.1"/>
</dbReference>
<dbReference type="Proteomes" id="UP001055115">
    <property type="component" value="Unassembled WGS sequence"/>
</dbReference>
<accession>A0AA37UTJ3</accession>
<dbReference type="AlphaFoldDB" id="A0AA37UTJ3"/>
<name>A0AA37UTJ3_9PEZI</name>
<dbReference type="GeneID" id="73333066"/>
<reference evidence="1 2" key="1">
    <citation type="submission" date="2022-03" db="EMBL/GenBank/DDBJ databases">
        <title>Genome data of Colletotrichum spp.</title>
        <authorList>
            <person name="Utami Y.D."/>
            <person name="Hiruma K."/>
        </authorList>
    </citation>
    <scope>NUCLEOTIDE SEQUENCE [LARGE SCALE GENOMIC DNA]</scope>
    <source>
        <strain evidence="1 2">MAFF 239500</strain>
    </source>
</reference>
<proteinExistence type="predicted"/>
<dbReference type="EMBL" id="BQXU01000060">
    <property type="protein sequence ID" value="GKT52083.1"/>
    <property type="molecule type" value="Genomic_DNA"/>
</dbReference>